<evidence type="ECO:0000256" key="3">
    <source>
        <dbReference type="ARBA" id="ARBA00022692"/>
    </source>
</evidence>
<evidence type="ECO:0000313" key="9">
    <source>
        <dbReference type="Proteomes" id="UP000199087"/>
    </source>
</evidence>
<dbReference type="PANTHER" id="PTHR40064:SF1">
    <property type="entry name" value="MEMBRANE PROTEIN"/>
    <property type="match status" value="1"/>
</dbReference>
<dbReference type="OrthoDB" id="357521at2"/>
<dbReference type="Gene3D" id="1.20.120.940">
    <property type="entry name" value="Putative aromatic acid exporter, C-terminal domain"/>
    <property type="match status" value="1"/>
</dbReference>
<feature type="transmembrane region" description="Helical" evidence="6">
    <location>
        <begin position="77"/>
        <end position="95"/>
    </location>
</feature>
<keyword evidence="3 6" id="KW-0812">Transmembrane</keyword>
<organism evidence="8 9">
    <name type="scientific">Neobacillus massiliamazoniensis</name>
    <dbReference type="NCBI Taxonomy" id="1499688"/>
    <lineage>
        <taxon>Bacteria</taxon>
        <taxon>Bacillati</taxon>
        <taxon>Bacillota</taxon>
        <taxon>Bacilli</taxon>
        <taxon>Bacillales</taxon>
        <taxon>Bacillaceae</taxon>
        <taxon>Neobacillus</taxon>
    </lineage>
</organism>
<evidence type="ECO:0000256" key="1">
    <source>
        <dbReference type="ARBA" id="ARBA00004651"/>
    </source>
</evidence>
<comment type="subcellular location">
    <subcellularLocation>
        <location evidence="1">Cell membrane</location>
        <topology evidence="1">Multi-pass membrane protein</topology>
    </subcellularLocation>
</comment>
<feature type="domain" description="Putative aromatic acid exporter C-terminal" evidence="7">
    <location>
        <begin position="145"/>
        <end position="308"/>
    </location>
</feature>
<gene>
    <name evidence="8" type="ORF">BN000_01400</name>
</gene>
<reference evidence="9" key="1">
    <citation type="submission" date="2015-05" db="EMBL/GenBank/DDBJ databases">
        <authorList>
            <person name="Urmite Genomes"/>
        </authorList>
    </citation>
    <scope>NUCLEOTIDE SEQUENCE [LARGE SCALE GENOMIC DNA]</scope>
    <source>
        <strain evidence="9">LF1</strain>
    </source>
</reference>
<evidence type="ECO:0000256" key="4">
    <source>
        <dbReference type="ARBA" id="ARBA00022989"/>
    </source>
</evidence>
<keyword evidence="9" id="KW-1185">Reference proteome</keyword>
<accession>A0A0U1NTX9</accession>
<dbReference type="PANTHER" id="PTHR40064">
    <property type="entry name" value="MEMBRANE PROTEIN-RELATED"/>
    <property type="match status" value="1"/>
</dbReference>
<dbReference type="InterPro" id="IPR038323">
    <property type="entry name" value="ArAE_1_C_sf"/>
</dbReference>
<evidence type="ECO:0000256" key="2">
    <source>
        <dbReference type="ARBA" id="ARBA00022475"/>
    </source>
</evidence>
<dbReference type="AlphaFoldDB" id="A0A0U1NTX9"/>
<dbReference type="STRING" id="1499688.BN000_01400"/>
<dbReference type="InterPro" id="IPR021062">
    <property type="entry name" value="ArAE_1_C"/>
</dbReference>
<dbReference type="Pfam" id="PF11728">
    <property type="entry name" value="ArAE_1_C"/>
    <property type="match status" value="1"/>
</dbReference>
<evidence type="ECO:0000313" key="8">
    <source>
        <dbReference type="EMBL" id="CRK81496.1"/>
    </source>
</evidence>
<sequence>MKIGLRTVKTALGAGVSIWIAQLFHLQFASFASIICILCIEKTKKQSIQSSLERFAACTLSLVLSGLVFQTLGYNPLVFSLFILLFIPLLVRLRLQKGFVNSVVIVLHIFTLEKFTLPIALNELLIVMIGVGVAILLNSYMPNVEKNLKEAKTAIEEKFKKILFEYGAYLEKGDQGWDGKELLELEEDLNKGKMLAIQYEENRLGTDKKGYYYYFDMREKQFVILKRMLPIVSSLNEDVVQRHVFAQFLYEISTDVKSENTAYRHLQRLEIEHQKMKEMELPKFRTEFETRALVFHLMNEIEYYLETKMNYYDEKQINV</sequence>
<dbReference type="GO" id="GO:0005886">
    <property type="term" value="C:plasma membrane"/>
    <property type="evidence" value="ECO:0007669"/>
    <property type="project" value="UniProtKB-SubCell"/>
</dbReference>
<feature type="transmembrane region" description="Helical" evidence="6">
    <location>
        <begin position="16"/>
        <end position="40"/>
    </location>
</feature>
<evidence type="ECO:0000256" key="6">
    <source>
        <dbReference type="SAM" id="Phobius"/>
    </source>
</evidence>
<dbReference type="RefSeq" id="WP_090632655.1">
    <property type="nucleotide sequence ID" value="NZ_CVRB01000001.1"/>
</dbReference>
<feature type="transmembrane region" description="Helical" evidence="6">
    <location>
        <begin position="115"/>
        <end position="137"/>
    </location>
</feature>
<keyword evidence="2" id="KW-1003">Cell membrane</keyword>
<protein>
    <submittedName>
        <fullName evidence="8">YqjA</fullName>
    </submittedName>
</protein>
<dbReference type="InterPro" id="IPR052984">
    <property type="entry name" value="UPF0421"/>
</dbReference>
<keyword evidence="5 6" id="KW-0472">Membrane</keyword>
<proteinExistence type="predicted"/>
<dbReference type="Proteomes" id="UP000199087">
    <property type="component" value="Unassembled WGS sequence"/>
</dbReference>
<name>A0A0U1NTX9_9BACI</name>
<evidence type="ECO:0000256" key="5">
    <source>
        <dbReference type="ARBA" id="ARBA00023136"/>
    </source>
</evidence>
<dbReference type="Pfam" id="PF06081">
    <property type="entry name" value="ArAE_1"/>
    <property type="match status" value="1"/>
</dbReference>
<dbReference type="InterPro" id="IPR010343">
    <property type="entry name" value="ArAE_1"/>
</dbReference>
<evidence type="ECO:0000259" key="7">
    <source>
        <dbReference type="Pfam" id="PF11728"/>
    </source>
</evidence>
<feature type="transmembrane region" description="Helical" evidence="6">
    <location>
        <begin position="52"/>
        <end position="71"/>
    </location>
</feature>
<keyword evidence="4 6" id="KW-1133">Transmembrane helix</keyword>
<dbReference type="EMBL" id="CVRB01000001">
    <property type="protein sequence ID" value="CRK81496.1"/>
    <property type="molecule type" value="Genomic_DNA"/>
</dbReference>